<evidence type="ECO:0000256" key="5">
    <source>
        <dbReference type="PROSITE-ProRule" id="PRU00176"/>
    </source>
</evidence>
<feature type="domain" description="C3H1-type" evidence="9">
    <location>
        <begin position="158"/>
        <end position="185"/>
    </location>
</feature>
<keyword evidence="2 6" id="KW-0863">Zinc-finger</keyword>
<dbReference type="Proteomes" id="UP000077671">
    <property type="component" value="Unassembled WGS sequence"/>
</dbReference>
<dbReference type="GO" id="GO:0071006">
    <property type="term" value="C:U2-type catalytic step 1 spliceosome"/>
    <property type="evidence" value="ECO:0007669"/>
    <property type="project" value="TreeGrafter"/>
</dbReference>
<evidence type="ECO:0000256" key="4">
    <source>
        <dbReference type="ARBA" id="ARBA00022884"/>
    </source>
</evidence>
<evidence type="ECO:0000256" key="2">
    <source>
        <dbReference type="ARBA" id="ARBA00022771"/>
    </source>
</evidence>
<dbReference type="Gene3D" id="4.10.1000.10">
    <property type="entry name" value="Zinc finger, CCCH-type"/>
    <property type="match status" value="1"/>
</dbReference>
<organism evidence="11 12">
    <name type="scientific">Tilletia caries</name>
    <name type="common">wheat bunt fungus</name>
    <dbReference type="NCBI Taxonomy" id="13290"/>
    <lineage>
        <taxon>Eukaryota</taxon>
        <taxon>Fungi</taxon>
        <taxon>Dikarya</taxon>
        <taxon>Basidiomycota</taxon>
        <taxon>Ustilaginomycotina</taxon>
        <taxon>Exobasidiomycetes</taxon>
        <taxon>Tilletiales</taxon>
        <taxon>Tilletiaceae</taxon>
        <taxon>Tilletia</taxon>
    </lineage>
</organism>
<evidence type="ECO:0000313" key="10">
    <source>
        <dbReference type="EMBL" id="CAD6909728.1"/>
    </source>
</evidence>
<evidence type="ECO:0000256" key="3">
    <source>
        <dbReference type="ARBA" id="ARBA00022833"/>
    </source>
</evidence>
<evidence type="ECO:0000256" key="7">
    <source>
        <dbReference type="SAM" id="MobiDB-lite"/>
    </source>
</evidence>
<dbReference type="PROSITE" id="PS50103">
    <property type="entry name" value="ZF_C3H1"/>
    <property type="match status" value="1"/>
</dbReference>
<dbReference type="InterPro" id="IPR036855">
    <property type="entry name" value="Znf_CCCH_sf"/>
</dbReference>
<dbReference type="GO" id="GO:0017070">
    <property type="term" value="F:U6 snRNA binding"/>
    <property type="evidence" value="ECO:0007669"/>
    <property type="project" value="TreeGrafter"/>
</dbReference>
<feature type="compositionally biased region" description="Low complexity" evidence="7">
    <location>
        <begin position="341"/>
        <end position="353"/>
    </location>
</feature>
<evidence type="ECO:0000259" key="8">
    <source>
        <dbReference type="PROSITE" id="PS50102"/>
    </source>
</evidence>
<keyword evidence="1 6" id="KW-0479">Metal-binding</keyword>
<dbReference type="EMBL" id="CAJHJG010001157">
    <property type="protein sequence ID" value="CAD6909728.1"/>
    <property type="molecule type" value="Genomic_DNA"/>
</dbReference>
<reference evidence="11" key="2">
    <citation type="journal article" date="2019" name="IMA Fungus">
        <title>Genome sequencing and comparison of five Tilletia species to identify candidate genes for the detection of regulated species infecting wheat.</title>
        <authorList>
            <person name="Nguyen H.D.T."/>
            <person name="Sultana T."/>
            <person name="Kesanakurti P."/>
            <person name="Hambleton S."/>
        </authorList>
    </citation>
    <scope>NUCLEOTIDE SEQUENCE</scope>
    <source>
        <strain evidence="11">DAOMC 238032</strain>
    </source>
</reference>
<protein>
    <recommendedName>
        <fullName evidence="14">Pre-mRNA-splicing factor SLT11</fullName>
    </recommendedName>
</protein>
<dbReference type="InterPro" id="IPR000571">
    <property type="entry name" value="Znf_CCCH"/>
</dbReference>
<dbReference type="InterPro" id="IPR000504">
    <property type="entry name" value="RRM_dom"/>
</dbReference>
<dbReference type="SUPFAM" id="SSF54928">
    <property type="entry name" value="RNA-binding domain, RBD"/>
    <property type="match status" value="1"/>
</dbReference>
<dbReference type="PROSITE" id="PS50102">
    <property type="entry name" value="RRM"/>
    <property type="match status" value="1"/>
</dbReference>
<evidence type="ECO:0000313" key="13">
    <source>
        <dbReference type="Proteomes" id="UP000836402"/>
    </source>
</evidence>
<dbReference type="GO" id="GO:0036002">
    <property type="term" value="F:pre-mRNA binding"/>
    <property type="evidence" value="ECO:0007669"/>
    <property type="project" value="TreeGrafter"/>
</dbReference>
<dbReference type="SMART" id="SM00356">
    <property type="entry name" value="ZnF_C3H1"/>
    <property type="match status" value="1"/>
</dbReference>
<evidence type="ECO:0000256" key="6">
    <source>
        <dbReference type="PROSITE-ProRule" id="PRU00723"/>
    </source>
</evidence>
<keyword evidence="3 6" id="KW-0862">Zinc</keyword>
<evidence type="ECO:0000256" key="1">
    <source>
        <dbReference type="ARBA" id="ARBA00022723"/>
    </source>
</evidence>
<reference evidence="10" key="3">
    <citation type="submission" date="2020-10" db="EMBL/GenBank/DDBJ databases">
        <authorList>
            <person name="Sedaghatjoo S."/>
        </authorList>
    </citation>
    <scope>NUCLEOTIDE SEQUENCE</scope>
    <source>
        <strain evidence="10">AZH3</strain>
    </source>
</reference>
<keyword evidence="4 5" id="KW-0694">RNA-binding</keyword>
<dbReference type="Pfam" id="PF21369">
    <property type="entry name" value="STL11_N"/>
    <property type="match status" value="1"/>
</dbReference>
<dbReference type="Pfam" id="PF00076">
    <property type="entry name" value="RRM_1"/>
    <property type="match status" value="1"/>
</dbReference>
<evidence type="ECO:0008006" key="14">
    <source>
        <dbReference type="Google" id="ProtNLM"/>
    </source>
</evidence>
<dbReference type="GO" id="GO:0071007">
    <property type="term" value="C:U2-type catalytic step 2 spliceosome"/>
    <property type="evidence" value="ECO:0007669"/>
    <property type="project" value="TreeGrafter"/>
</dbReference>
<dbReference type="Gene3D" id="3.30.70.330">
    <property type="match status" value="1"/>
</dbReference>
<dbReference type="GO" id="GO:0008270">
    <property type="term" value="F:zinc ion binding"/>
    <property type="evidence" value="ECO:0007669"/>
    <property type="project" value="UniProtKB-KW"/>
</dbReference>
<dbReference type="InterPro" id="IPR012677">
    <property type="entry name" value="Nucleotide-bd_a/b_plait_sf"/>
</dbReference>
<name>A0A177UR47_9BASI</name>
<comment type="caution">
    <text evidence="11">The sequence shown here is derived from an EMBL/GenBank/DDBJ whole genome shotgun (WGS) entry which is preliminary data.</text>
</comment>
<proteinExistence type="predicted"/>
<feature type="region of interest" description="Disordered" evidence="7">
    <location>
        <begin position="321"/>
        <end position="353"/>
    </location>
</feature>
<sequence length="353" mass="37592">MAYNFANKQDTASAGAESADMPILCESCLGPNPYVRMTKIPHGGECKICTRPFTVFRWSPGQGARFKRTEICTTCAKIKNVCQTCVLDLQYGLPVQVRDTAVGIKSKAPTGDINRQFYVNNVEEQGDAALIASSAGPSSRAGQDLLKKLTRAEPSYKRNRPQLCSFFAKGNCTRADACPYRHELPPSMLDPAGAGDLAKQNIQDRYHGRADPVAKRLLASASSSSGSGALTPPADNSVVTLFLSNLPESATASEEPIRTLFSTTSSSSSSASGNIKTITLVPKTKCAFVNFSSREHAERAAARCRAKMDLDGTEIRVSWGRSRAGKKAEAPTAKSEGNELATATAAAAVTESA</sequence>
<dbReference type="EMBL" id="LWDD02000083">
    <property type="protein sequence ID" value="KAE8264198.1"/>
    <property type="molecule type" value="Genomic_DNA"/>
</dbReference>
<dbReference type="InterPro" id="IPR035979">
    <property type="entry name" value="RBD_domain_sf"/>
</dbReference>
<feature type="zinc finger region" description="C3H1-type" evidence="6">
    <location>
        <begin position="158"/>
        <end position="185"/>
    </location>
</feature>
<dbReference type="SMART" id="SM00360">
    <property type="entry name" value="RRM"/>
    <property type="match status" value="1"/>
</dbReference>
<feature type="domain" description="RRM" evidence="8">
    <location>
        <begin position="239"/>
        <end position="322"/>
    </location>
</feature>
<dbReference type="PANTHER" id="PTHR14089">
    <property type="entry name" value="PRE-MRNA-SPLICING FACTOR RBM22"/>
    <property type="match status" value="1"/>
</dbReference>
<evidence type="ECO:0000313" key="11">
    <source>
        <dbReference type="EMBL" id="KAE8264198.1"/>
    </source>
</evidence>
<dbReference type="PANTHER" id="PTHR14089:SF6">
    <property type="entry name" value="PRE-MRNA-SPLICING FACTOR RBM22"/>
    <property type="match status" value="1"/>
</dbReference>
<dbReference type="InterPro" id="IPR039171">
    <property type="entry name" value="Cwc2/Slt11"/>
</dbReference>
<evidence type="ECO:0000313" key="12">
    <source>
        <dbReference type="Proteomes" id="UP000077671"/>
    </source>
</evidence>
<evidence type="ECO:0000259" key="9">
    <source>
        <dbReference type="PROSITE" id="PS50103"/>
    </source>
</evidence>
<keyword evidence="13" id="KW-1185">Reference proteome</keyword>
<gene>
    <name evidence="11" type="ORF">A4X03_0g1117</name>
    <name evidence="10" type="ORF">JKIAZH3_G2242</name>
</gene>
<dbReference type="GO" id="GO:0000974">
    <property type="term" value="C:Prp19 complex"/>
    <property type="evidence" value="ECO:0007669"/>
    <property type="project" value="TreeGrafter"/>
</dbReference>
<dbReference type="Proteomes" id="UP000836402">
    <property type="component" value="Unassembled WGS sequence"/>
</dbReference>
<dbReference type="InterPro" id="IPR048995">
    <property type="entry name" value="STL11/RBM22-like_N"/>
</dbReference>
<accession>A0A177UR47</accession>
<dbReference type="AlphaFoldDB" id="A0A177UR47"/>
<reference evidence="11" key="1">
    <citation type="submission" date="2016-04" db="EMBL/GenBank/DDBJ databases">
        <authorList>
            <person name="Nguyen H.D."/>
            <person name="Kesanakurti P."/>
            <person name="Cullis J."/>
            <person name="Levesque C.A."/>
            <person name="Hambleton S."/>
        </authorList>
    </citation>
    <scope>NUCLEOTIDE SEQUENCE</scope>
    <source>
        <strain evidence="11">DAOMC 238032</strain>
    </source>
</reference>
<dbReference type="SUPFAM" id="SSF90229">
    <property type="entry name" value="CCCH zinc finger"/>
    <property type="match status" value="1"/>
</dbReference>